<dbReference type="InterPro" id="IPR012911">
    <property type="entry name" value="PP2C_C"/>
</dbReference>
<dbReference type="GO" id="GO:0005829">
    <property type="term" value="C:cytosol"/>
    <property type="evidence" value="ECO:0007669"/>
    <property type="project" value="UniProtKB-SubCell"/>
</dbReference>
<dbReference type="FunFam" id="3.60.40.10:FF:000001">
    <property type="entry name" value="protein phosphatase 1B isoform X1"/>
    <property type="match status" value="1"/>
</dbReference>
<dbReference type="Pfam" id="PF07830">
    <property type="entry name" value="PP2C_C"/>
    <property type="match status" value="1"/>
</dbReference>
<keyword evidence="8" id="KW-0519">Myristate</keyword>
<dbReference type="InterPro" id="IPR036457">
    <property type="entry name" value="PPM-type-like_dom_sf"/>
</dbReference>
<keyword evidence="9" id="KW-0479">Metal-binding</keyword>
<dbReference type="SUPFAM" id="SSF81601">
    <property type="entry name" value="Protein serine/threonine phosphatase 2C, C-terminal domain"/>
    <property type="match status" value="1"/>
</dbReference>
<evidence type="ECO:0000259" key="17">
    <source>
        <dbReference type="PROSITE" id="PS51746"/>
    </source>
</evidence>
<dbReference type="InterPro" id="IPR015655">
    <property type="entry name" value="PP2C"/>
</dbReference>
<organism evidence="18">
    <name type="scientific">Tabanus bromius</name>
    <name type="common">Band-eyed brown horse fly</name>
    <dbReference type="NCBI Taxonomy" id="304241"/>
    <lineage>
        <taxon>Eukaryota</taxon>
        <taxon>Metazoa</taxon>
        <taxon>Ecdysozoa</taxon>
        <taxon>Arthropoda</taxon>
        <taxon>Hexapoda</taxon>
        <taxon>Insecta</taxon>
        <taxon>Pterygota</taxon>
        <taxon>Neoptera</taxon>
        <taxon>Endopterygota</taxon>
        <taxon>Diptera</taxon>
        <taxon>Brachycera</taxon>
        <taxon>Tabanomorpha</taxon>
        <taxon>Tabanoidea</taxon>
        <taxon>Tabanidae</taxon>
        <taxon>Tabanus</taxon>
    </lineage>
</organism>
<evidence type="ECO:0000256" key="2">
    <source>
        <dbReference type="ARBA" id="ARBA00001946"/>
    </source>
</evidence>
<keyword evidence="14" id="KW-0464">Manganese</keyword>
<dbReference type="GO" id="GO:0004722">
    <property type="term" value="F:protein serine/threonine phosphatase activity"/>
    <property type="evidence" value="ECO:0007669"/>
    <property type="project" value="InterPro"/>
</dbReference>
<evidence type="ECO:0000256" key="14">
    <source>
        <dbReference type="ARBA" id="ARBA00023211"/>
    </source>
</evidence>
<dbReference type="AlphaFoldDB" id="A0A0K8TKS8"/>
<evidence type="ECO:0000256" key="4">
    <source>
        <dbReference type="ARBA" id="ARBA00004635"/>
    </source>
</evidence>
<dbReference type="InterPro" id="IPR001932">
    <property type="entry name" value="PPM-type_phosphatase-like_dom"/>
</dbReference>
<comment type="similarity">
    <text evidence="5 16">Belongs to the PP2C family.</text>
</comment>
<evidence type="ECO:0000313" key="18">
    <source>
        <dbReference type="EMBL" id="JAI14753.1"/>
    </source>
</evidence>
<feature type="domain" description="PPM-type phosphatase" evidence="17">
    <location>
        <begin position="1"/>
        <end position="245"/>
    </location>
</feature>
<evidence type="ECO:0000256" key="10">
    <source>
        <dbReference type="ARBA" id="ARBA00022801"/>
    </source>
</evidence>
<dbReference type="InterPro" id="IPR000222">
    <property type="entry name" value="PP2C_BS"/>
</dbReference>
<dbReference type="PROSITE" id="PS01032">
    <property type="entry name" value="PPM_1"/>
    <property type="match status" value="1"/>
</dbReference>
<keyword evidence="11" id="KW-0460">Magnesium</keyword>
<evidence type="ECO:0000256" key="11">
    <source>
        <dbReference type="ARBA" id="ARBA00022842"/>
    </source>
</evidence>
<evidence type="ECO:0000256" key="9">
    <source>
        <dbReference type="ARBA" id="ARBA00022723"/>
    </source>
</evidence>
<keyword evidence="12 16" id="KW-0904">Protein phosphatase</keyword>
<evidence type="ECO:0000256" key="15">
    <source>
        <dbReference type="ARBA" id="ARBA00023288"/>
    </source>
</evidence>
<evidence type="ECO:0000256" key="13">
    <source>
        <dbReference type="ARBA" id="ARBA00023136"/>
    </source>
</evidence>
<keyword evidence="7" id="KW-0597">Phosphoprotein</keyword>
<keyword evidence="15" id="KW-0449">Lipoprotein</keyword>
<evidence type="ECO:0000256" key="3">
    <source>
        <dbReference type="ARBA" id="ARBA00004514"/>
    </source>
</evidence>
<accession>A0A0K8TKS8</accession>
<keyword evidence="10 16" id="KW-0378">Hydrolase</keyword>
<evidence type="ECO:0000256" key="8">
    <source>
        <dbReference type="ARBA" id="ARBA00022707"/>
    </source>
</evidence>
<comment type="cofactor">
    <cofactor evidence="1">
        <name>Mn(2+)</name>
        <dbReference type="ChEBI" id="CHEBI:29035"/>
    </cofactor>
</comment>
<protein>
    <submittedName>
        <fullName evidence="18">Protein phosphatase 1b-like isoform x3</fullName>
    </submittedName>
</protein>
<dbReference type="Gene3D" id="3.60.40.10">
    <property type="entry name" value="PPM-type phosphatase domain"/>
    <property type="match status" value="1"/>
</dbReference>
<dbReference type="SUPFAM" id="SSF81606">
    <property type="entry name" value="PP2C-like"/>
    <property type="match status" value="1"/>
</dbReference>
<dbReference type="PANTHER" id="PTHR47992">
    <property type="entry name" value="PROTEIN PHOSPHATASE"/>
    <property type="match status" value="1"/>
</dbReference>
<sequence>HYARIGLGGHLDEWNFFAVFDGHAGCKVSEHCAKHLLECIIETPEFKKGDYANGIRSGFLSLDESMRELSELRTDTEKCGGTTAVCAFVSRQNIYIANCGDSRAVLCRNGQPVFATQDHKPVLPEEKDRIQRAGGSVMIQRVNGSLAVSRALGDYDFKNLKEKGQCEQLVSPEPEVFVEDRQDTDEFLVLACDGIWDVMTNEDVCSYIHSRLKITNDLEQIANQVIDTCLHKGSRDNMSMIIITFPGAPQPTPEAIEEDKKLEKRIEKIIREELVCCDIKEYVDLLDELSMRNIEGLPPGGGLQSKFEIIEKTFKEIWPDLAEQCETEMFFNRT</sequence>
<feature type="non-terminal residue" evidence="18">
    <location>
        <position position="1"/>
    </location>
</feature>
<evidence type="ECO:0000256" key="12">
    <source>
        <dbReference type="ARBA" id="ARBA00022912"/>
    </source>
</evidence>
<dbReference type="CDD" id="cd00143">
    <property type="entry name" value="PP2Cc"/>
    <property type="match status" value="1"/>
</dbReference>
<dbReference type="SMART" id="SM00332">
    <property type="entry name" value="PP2Cc"/>
    <property type="match status" value="1"/>
</dbReference>
<comment type="cofactor">
    <cofactor evidence="2">
        <name>Mg(2+)</name>
        <dbReference type="ChEBI" id="CHEBI:18420"/>
    </cofactor>
</comment>
<evidence type="ECO:0000256" key="6">
    <source>
        <dbReference type="ARBA" id="ARBA00022490"/>
    </source>
</evidence>
<reference evidence="18" key="1">
    <citation type="journal article" date="2015" name="Insect Biochem. Mol. Biol.">
        <title>An insight into the sialome of the horse fly, Tabanus bromius.</title>
        <authorList>
            <person name="Ribeiro J.M."/>
            <person name="Kazimirova M."/>
            <person name="Takac P."/>
            <person name="Andersen J.F."/>
            <person name="Francischetti I.M."/>
        </authorList>
    </citation>
    <scope>NUCLEOTIDE SEQUENCE</scope>
</reference>
<name>A0A0K8TKS8_TABBR</name>
<comment type="subcellular location">
    <subcellularLocation>
        <location evidence="3">Cytoplasm</location>
        <location evidence="3">Cytosol</location>
    </subcellularLocation>
    <subcellularLocation>
        <location evidence="4">Membrane</location>
        <topology evidence="4">Lipid-anchor</topology>
    </subcellularLocation>
</comment>
<dbReference type="GO" id="GO:0030145">
    <property type="term" value="F:manganese ion binding"/>
    <property type="evidence" value="ECO:0007669"/>
    <property type="project" value="InterPro"/>
</dbReference>
<dbReference type="Pfam" id="PF00481">
    <property type="entry name" value="PP2C"/>
    <property type="match status" value="1"/>
</dbReference>
<dbReference type="GO" id="GO:0000287">
    <property type="term" value="F:magnesium ion binding"/>
    <property type="evidence" value="ECO:0007669"/>
    <property type="project" value="InterPro"/>
</dbReference>
<dbReference type="PROSITE" id="PS51746">
    <property type="entry name" value="PPM_2"/>
    <property type="match status" value="1"/>
</dbReference>
<dbReference type="EMBL" id="GDAI01002850">
    <property type="protein sequence ID" value="JAI14753.1"/>
    <property type="molecule type" value="mRNA"/>
</dbReference>
<evidence type="ECO:0000256" key="16">
    <source>
        <dbReference type="RuleBase" id="RU003465"/>
    </source>
</evidence>
<dbReference type="InterPro" id="IPR036580">
    <property type="entry name" value="PP2C_C_sf"/>
</dbReference>
<proteinExistence type="evidence at transcript level"/>
<keyword evidence="13" id="KW-0472">Membrane</keyword>
<evidence type="ECO:0000256" key="5">
    <source>
        <dbReference type="ARBA" id="ARBA00006702"/>
    </source>
</evidence>
<evidence type="ECO:0000256" key="7">
    <source>
        <dbReference type="ARBA" id="ARBA00022553"/>
    </source>
</evidence>
<evidence type="ECO:0000256" key="1">
    <source>
        <dbReference type="ARBA" id="ARBA00001936"/>
    </source>
</evidence>
<dbReference type="Gene3D" id="1.10.10.430">
    <property type="entry name" value="Phosphatase 2C, C-terminal domain suprefamily"/>
    <property type="match status" value="1"/>
</dbReference>
<keyword evidence="6" id="KW-0963">Cytoplasm</keyword>
<dbReference type="GO" id="GO:0016020">
    <property type="term" value="C:membrane"/>
    <property type="evidence" value="ECO:0007669"/>
    <property type="project" value="UniProtKB-SubCell"/>
</dbReference>